<name>A0AA48I5Q8_9FIRM</name>
<dbReference type="InterPro" id="IPR036614">
    <property type="entry name" value="RusA-like_sf"/>
</dbReference>
<gene>
    <name evidence="1" type="ORF">RsTaC01_0379</name>
</gene>
<dbReference type="KEGG" id="ptrh:RsTaC01_0379"/>
<accession>A0AA48I5Q8</accession>
<dbReference type="EMBL" id="AP027925">
    <property type="protein sequence ID" value="BED92589.1"/>
    <property type="molecule type" value="Genomic_DNA"/>
</dbReference>
<protein>
    <submittedName>
        <fullName evidence="1">RusA family crossover junction endodeoxyribonuclease</fullName>
    </submittedName>
</protein>
<dbReference type="Proteomes" id="UP001335720">
    <property type="component" value="Chromosome"/>
</dbReference>
<evidence type="ECO:0000313" key="1">
    <source>
        <dbReference type="EMBL" id="BED92589.1"/>
    </source>
</evidence>
<dbReference type="Gene3D" id="3.30.1330.70">
    <property type="entry name" value="Holliday junction resolvase RusA"/>
    <property type="match status" value="1"/>
</dbReference>
<organism evidence="1">
    <name type="scientific">Candidatus Paraimprobicoccus trichonymphae</name>
    <dbReference type="NCBI Taxonomy" id="3033793"/>
    <lineage>
        <taxon>Bacteria</taxon>
        <taxon>Bacillati</taxon>
        <taxon>Bacillota</taxon>
        <taxon>Clostridia</taxon>
        <taxon>Candidatus Paraimprobicoccus</taxon>
    </lineage>
</organism>
<dbReference type="GO" id="GO:0000287">
    <property type="term" value="F:magnesium ion binding"/>
    <property type="evidence" value="ECO:0007669"/>
    <property type="project" value="InterPro"/>
</dbReference>
<dbReference type="GO" id="GO:0006281">
    <property type="term" value="P:DNA repair"/>
    <property type="evidence" value="ECO:0007669"/>
    <property type="project" value="InterPro"/>
</dbReference>
<dbReference type="Pfam" id="PF05866">
    <property type="entry name" value="RusA"/>
    <property type="match status" value="1"/>
</dbReference>
<sequence>MMIKFTVLGHPIGKQRPRMCQINGCTIAYTPKQTKEYERLIRLNYKKVLKIKFEKGVPLEAEITAFFAVPKAASKRVKEAMLNEEILPTKKSDGDNITKIILDALNGVAYHDDSQICNIIFKKKFGEVPKVVVMIRKI</sequence>
<reference evidence="1" key="1">
    <citation type="journal article" date="2023" name="ISME J.">
        <title>Emergence of putative energy parasites within Clostridia revealed by genome analysis of a novel endosymbiotic clade.</title>
        <authorList>
            <person name="Takahashi K."/>
            <person name="Kuwahara H."/>
            <person name="Horikawa Y."/>
            <person name="Izawa K."/>
            <person name="Kato D."/>
            <person name="Inagaki T."/>
            <person name="Yuki M."/>
            <person name="Ohkuma M."/>
            <person name="Hongoh Y."/>
        </authorList>
    </citation>
    <scope>NUCLEOTIDE SEQUENCE</scope>
    <source>
        <strain evidence="1">RsTa-C01</strain>
    </source>
</reference>
<dbReference type="SUPFAM" id="SSF103084">
    <property type="entry name" value="Holliday junction resolvase RusA"/>
    <property type="match status" value="1"/>
</dbReference>
<dbReference type="GO" id="GO:0006310">
    <property type="term" value="P:DNA recombination"/>
    <property type="evidence" value="ECO:0007669"/>
    <property type="project" value="InterPro"/>
</dbReference>
<dbReference type="InterPro" id="IPR008822">
    <property type="entry name" value="Endonuclease_RusA-like"/>
</dbReference>
<dbReference type="AlphaFoldDB" id="A0AA48I5Q8"/>
<proteinExistence type="predicted"/>